<dbReference type="OrthoDB" id="9794577at2"/>
<evidence type="ECO:0000256" key="11">
    <source>
        <dbReference type="ARBA" id="ARBA00022840"/>
    </source>
</evidence>
<dbReference type="Proteomes" id="UP000281985">
    <property type="component" value="Unassembled WGS sequence"/>
</dbReference>
<dbReference type="EC" id="2.7.10.2" evidence="4"/>
<dbReference type="InterPro" id="IPR050445">
    <property type="entry name" value="Bact_polysacc_biosynth/exp"/>
</dbReference>
<feature type="domain" description="AAA" evidence="18">
    <location>
        <begin position="595"/>
        <end position="725"/>
    </location>
</feature>
<evidence type="ECO:0000256" key="1">
    <source>
        <dbReference type="ARBA" id="ARBA00004429"/>
    </source>
</evidence>
<dbReference type="InterPro" id="IPR032807">
    <property type="entry name" value="GNVR"/>
</dbReference>
<evidence type="ECO:0000256" key="3">
    <source>
        <dbReference type="ARBA" id="ARBA00008883"/>
    </source>
</evidence>
<dbReference type="NCBIfam" id="TIGR01007">
    <property type="entry name" value="eps_fam"/>
    <property type="match status" value="1"/>
</dbReference>
<evidence type="ECO:0000256" key="9">
    <source>
        <dbReference type="ARBA" id="ARBA00022741"/>
    </source>
</evidence>
<comment type="subcellular location">
    <subcellularLocation>
        <location evidence="1">Cell inner membrane</location>
        <topology evidence="1">Multi-pass membrane protein</topology>
    </subcellularLocation>
</comment>
<comment type="catalytic activity">
    <reaction evidence="15">
        <text>L-tyrosyl-[protein] + ATP = O-phospho-L-tyrosyl-[protein] + ADP + H(+)</text>
        <dbReference type="Rhea" id="RHEA:10596"/>
        <dbReference type="Rhea" id="RHEA-COMP:10136"/>
        <dbReference type="Rhea" id="RHEA-COMP:20101"/>
        <dbReference type="ChEBI" id="CHEBI:15378"/>
        <dbReference type="ChEBI" id="CHEBI:30616"/>
        <dbReference type="ChEBI" id="CHEBI:46858"/>
        <dbReference type="ChEBI" id="CHEBI:61978"/>
        <dbReference type="ChEBI" id="CHEBI:456216"/>
        <dbReference type="EC" id="2.7.10.2"/>
    </reaction>
</comment>
<evidence type="ECO:0000259" key="17">
    <source>
        <dbReference type="Pfam" id="PF02706"/>
    </source>
</evidence>
<gene>
    <name evidence="20" type="ORF">EAX61_00085</name>
</gene>
<dbReference type="EMBL" id="REFV01000001">
    <property type="protein sequence ID" value="RMB63827.1"/>
    <property type="molecule type" value="Genomic_DNA"/>
</dbReference>
<proteinExistence type="inferred from homology"/>
<feature type="transmembrane region" description="Helical" evidence="16">
    <location>
        <begin position="33"/>
        <end position="51"/>
    </location>
</feature>
<evidence type="ECO:0000256" key="16">
    <source>
        <dbReference type="SAM" id="Phobius"/>
    </source>
</evidence>
<dbReference type="Pfam" id="PF13614">
    <property type="entry name" value="AAA_31"/>
    <property type="match status" value="1"/>
</dbReference>
<evidence type="ECO:0000256" key="4">
    <source>
        <dbReference type="ARBA" id="ARBA00011903"/>
    </source>
</evidence>
<name>A0A3M0GGZ9_9FLAO</name>
<evidence type="ECO:0000256" key="6">
    <source>
        <dbReference type="ARBA" id="ARBA00022519"/>
    </source>
</evidence>
<evidence type="ECO:0000256" key="5">
    <source>
        <dbReference type="ARBA" id="ARBA00022475"/>
    </source>
</evidence>
<feature type="transmembrane region" description="Helical" evidence="16">
    <location>
        <begin position="496"/>
        <end position="516"/>
    </location>
</feature>
<dbReference type="SUPFAM" id="SSF52540">
    <property type="entry name" value="P-loop containing nucleoside triphosphate hydrolases"/>
    <property type="match status" value="1"/>
</dbReference>
<keyword evidence="13 16" id="KW-0472">Membrane</keyword>
<keyword evidence="5" id="KW-1003">Cell membrane</keyword>
<keyword evidence="10 20" id="KW-0418">Kinase</keyword>
<dbReference type="PANTHER" id="PTHR32309:SF13">
    <property type="entry name" value="FERRIC ENTEROBACTIN TRANSPORT PROTEIN FEPE"/>
    <property type="match status" value="1"/>
</dbReference>
<evidence type="ECO:0000313" key="21">
    <source>
        <dbReference type="Proteomes" id="UP000281985"/>
    </source>
</evidence>
<accession>A0A3M0GGZ9</accession>
<dbReference type="InterPro" id="IPR003856">
    <property type="entry name" value="LPS_length_determ_N"/>
</dbReference>
<comment type="caution">
    <text evidence="20">The sequence shown here is derived from an EMBL/GenBank/DDBJ whole genome shotgun (WGS) entry which is preliminary data.</text>
</comment>
<dbReference type="InterPro" id="IPR025669">
    <property type="entry name" value="AAA_dom"/>
</dbReference>
<protein>
    <recommendedName>
        <fullName evidence="4">non-specific protein-tyrosine kinase</fullName>
        <ecNumber evidence="4">2.7.10.2</ecNumber>
    </recommendedName>
</protein>
<keyword evidence="6" id="KW-0997">Cell inner membrane</keyword>
<keyword evidence="21" id="KW-1185">Reference proteome</keyword>
<dbReference type="Pfam" id="PF02706">
    <property type="entry name" value="Wzz"/>
    <property type="match status" value="1"/>
</dbReference>
<comment type="similarity">
    <text evidence="2">Belongs to the CpsD/CapB family.</text>
</comment>
<evidence type="ECO:0000256" key="12">
    <source>
        <dbReference type="ARBA" id="ARBA00022989"/>
    </source>
</evidence>
<evidence type="ECO:0000256" key="10">
    <source>
        <dbReference type="ARBA" id="ARBA00022777"/>
    </source>
</evidence>
<evidence type="ECO:0000256" key="15">
    <source>
        <dbReference type="ARBA" id="ARBA00051245"/>
    </source>
</evidence>
<evidence type="ECO:0000256" key="13">
    <source>
        <dbReference type="ARBA" id="ARBA00023136"/>
    </source>
</evidence>
<dbReference type="GO" id="GO:0005524">
    <property type="term" value="F:ATP binding"/>
    <property type="evidence" value="ECO:0007669"/>
    <property type="project" value="UniProtKB-KW"/>
</dbReference>
<evidence type="ECO:0000256" key="8">
    <source>
        <dbReference type="ARBA" id="ARBA00022692"/>
    </source>
</evidence>
<dbReference type="InterPro" id="IPR005702">
    <property type="entry name" value="Wzc-like_C"/>
</dbReference>
<evidence type="ECO:0000259" key="18">
    <source>
        <dbReference type="Pfam" id="PF13614"/>
    </source>
</evidence>
<reference evidence="20 21" key="1">
    <citation type="submission" date="2018-10" db="EMBL/GenBank/DDBJ databases">
        <title>Dokdonia luteus sp. nov., isolated from sea water.</title>
        <authorList>
            <person name="Zhou L.Y."/>
            <person name="Du Z.J."/>
        </authorList>
    </citation>
    <scope>NUCLEOTIDE SEQUENCE [LARGE SCALE GENOMIC DNA]</scope>
    <source>
        <strain evidence="20 21">SH27</strain>
    </source>
</reference>
<keyword evidence="7 20" id="KW-0808">Transferase</keyword>
<evidence type="ECO:0000256" key="14">
    <source>
        <dbReference type="ARBA" id="ARBA00023137"/>
    </source>
</evidence>
<dbReference type="GO" id="GO:0005886">
    <property type="term" value="C:plasma membrane"/>
    <property type="evidence" value="ECO:0007669"/>
    <property type="project" value="UniProtKB-SubCell"/>
</dbReference>
<dbReference type="GO" id="GO:0004715">
    <property type="term" value="F:non-membrane spanning protein tyrosine kinase activity"/>
    <property type="evidence" value="ECO:0007669"/>
    <property type="project" value="UniProtKB-EC"/>
</dbReference>
<feature type="domain" description="Polysaccharide chain length determinant N-terminal" evidence="17">
    <location>
        <begin position="22"/>
        <end position="113"/>
    </location>
</feature>
<keyword evidence="12 16" id="KW-1133">Transmembrane helix</keyword>
<dbReference type="Pfam" id="PF13807">
    <property type="entry name" value="GNVR"/>
    <property type="match status" value="1"/>
</dbReference>
<evidence type="ECO:0000256" key="2">
    <source>
        <dbReference type="ARBA" id="ARBA00007316"/>
    </source>
</evidence>
<feature type="domain" description="Tyrosine-protein kinase G-rich" evidence="19">
    <location>
        <begin position="448"/>
        <end position="518"/>
    </location>
</feature>
<dbReference type="Gene3D" id="3.40.50.300">
    <property type="entry name" value="P-loop containing nucleotide triphosphate hydrolases"/>
    <property type="match status" value="1"/>
</dbReference>
<dbReference type="CDD" id="cd05387">
    <property type="entry name" value="BY-kinase"/>
    <property type="match status" value="1"/>
</dbReference>
<comment type="similarity">
    <text evidence="3">Belongs to the etk/wzc family.</text>
</comment>
<evidence type="ECO:0000259" key="19">
    <source>
        <dbReference type="Pfam" id="PF13807"/>
    </source>
</evidence>
<evidence type="ECO:0000256" key="7">
    <source>
        <dbReference type="ARBA" id="ARBA00022679"/>
    </source>
</evidence>
<keyword evidence="11" id="KW-0067">ATP-binding</keyword>
<dbReference type="RefSeq" id="WP_121915623.1">
    <property type="nucleotide sequence ID" value="NZ_REFV01000001.1"/>
</dbReference>
<dbReference type="AlphaFoldDB" id="A0A3M0GGZ9"/>
<evidence type="ECO:0000313" key="20">
    <source>
        <dbReference type="EMBL" id="RMB63827.1"/>
    </source>
</evidence>
<keyword evidence="9" id="KW-0547">Nucleotide-binding</keyword>
<dbReference type="InterPro" id="IPR027417">
    <property type="entry name" value="P-loop_NTPase"/>
</dbReference>
<sequence>MEQGNNASSFNEIGNDDHLVNDILKQYTRHWKWFLIVIVMAVVAAHIYLRYTTAIYSTQATILLKDEKGNSGFSELSALEDLGIFFGGSGSKLSDQLAILNSRRLMEGVVSELHLNISYFAEGQVKTVETYNAPVIVSDIENQKFADFEGVYTLRIINNGAGSFRLKRNNNSETSTHKYGDIIDSDFGKFNVLPRSGDGSGDWDEVVVQIVSIKKAALFYAGQITATPKGKNTNVIQLTTQSPVGIKSRDILNSLVRQYNLDAKNDKNQVALNTANFIANRLTIISEELDSVETTKETFKKDNRLTDIPAEATIAVESSNALKSRILDVSTQIALAQDLEDYINSNTTALLPSNLGVLGGGLSSQVDAYNALILQRNDLLISSTEENPVVQTIDSELSQIRNTIQSGLSNERSALEITERELRGQERVYASKIATVPTLEKAARGIVRQQEIKEELYLYLLKKREETAISLAINTPNAKVIDEAITSPSPVSPKRGLIKLIAAIIGFLFVLIIIYVRSLLDIKLHSRSDVERLTKTPILGELPFVDGEGNHIIEQYDRSILAESFRILRTNLDYFTRSKEGKKRNVVYVTSTIKGEGKTFVAFNLSLTLASTGKKVLLIGGDIRNPQVHRYMDLKTANIGLSEYMYDDSVAPEDIITNESVNGQKFDVVLSGRIPPNPAELFMNSRYDKLIERVSELYDYVVVDTAPTMQVTDTLLISQYADVTIFVTRAEFTQKRLLQYSQDLYKEGKLKNMTYVVNGVKSNNFGYGAKYGYGYGNEEVGLWRKIKDFLSGKS</sequence>
<keyword evidence="14" id="KW-0829">Tyrosine-protein kinase</keyword>
<keyword evidence="8 16" id="KW-0812">Transmembrane</keyword>
<dbReference type="PANTHER" id="PTHR32309">
    <property type="entry name" value="TYROSINE-PROTEIN KINASE"/>
    <property type="match status" value="1"/>
</dbReference>
<organism evidence="20 21">
    <name type="scientific">Dokdonia sinensis</name>
    <dbReference type="NCBI Taxonomy" id="2479847"/>
    <lineage>
        <taxon>Bacteria</taxon>
        <taxon>Pseudomonadati</taxon>
        <taxon>Bacteroidota</taxon>
        <taxon>Flavobacteriia</taxon>
        <taxon>Flavobacteriales</taxon>
        <taxon>Flavobacteriaceae</taxon>
        <taxon>Dokdonia</taxon>
    </lineage>
</organism>